<dbReference type="InterPro" id="IPR050557">
    <property type="entry name" value="RTX_toxin/Mannuronan_C5-epim"/>
</dbReference>
<dbReference type="InterPro" id="IPR018511">
    <property type="entry name" value="Hemolysin-typ_Ca-bd_CS"/>
</dbReference>
<keyword evidence="4" id="KW-0614">Plasmid</keyword>
<dbReference type="PROSITE" id="PS00330">
    <property type="entry name" value="HEMOLYSIN_CALCIUM"/>
    <property type="match status" value="4"/>
</dbReference>
<dbReference type="Pfam" id="PF13946">
    <property type="entry name" value="DUF4214"/>
    <property type="match status" value="2"/>
</dbReference>
<dbReference type="Gene3D" id="1.10.3130.20">
    <property type="entry name" value="Phycobilisome linker domain"/>
    <property type="match status" value="2"/>
</dbReference>
<dbReference type="PRINTS" id="PR00313">
    <property type="entry name" value="CABNDNGRPT"/>
</dbReference>
<proteinExistence type="predicted"/>
<feature type="domain" description="DUF4214" evidence="3">
    <location>
        <begin position="595"/>
        <end position="663"/>
    </location>
</feature>
<accession>A0ABZ1E2L4</accession>
<dbReference type="PANTHER" id="PTHR38340:SF1">
    <property type="entry name" value="S-LAYER PROTEIN"/>
    <property type="match status" value="1"/>
</dbReference>
<comment type="subcellular location">
    <subcellularLocation>
        <location evidence="1">Secreted</location>
    </subcellularLocation>
</comment>
<name>A0ABZ1E2L4_9RHOB</name>
<dbReference type="Pfam" id="PF00353">
    <property type="entry name" value="HemolysinCabind"/>
    <property type="match status" value="3"/>
</dbReference>
<dbReference type="Proteomes" id="UP001623290">
    <property type="component" value="Plasmid unnamed1"/>
</dbReference>
<dbReference type="InterPro" id="IPR011049">
    <property type="entry name" value="Serralysin-like_metalloprot_C"/>
</dbReference>
<dbReference type="Gene3D" id="2.150.10.10">
    <property type="entry name" value="Serralysin-like metalloprotease, C-terminal"/>
    <property type="match status" value="1"/>
</dbReference>
<dbReference type="PANTHER" id="PTHR38340">
    <property type="entry name" value="S-LAYER PROTEIN"/>
    <property type="match status" value="1"/>
</dbReference>
<dbReference type="SUPFAM" id="SSF51120">
    <property type="entry name" value="beta-Roll"/>
    <property type="match status" value="3"/>
</dbReference>
<geneLocation type="plasmid" evidence="4 5">
    <name>unnamed1</name>
</geneLocation>
<feature type="domain" description="DUF4214" evidence="3">
    <location>
        <begin position="720"/>
        <end position="788"/>
    </location>
</feature>
<evidence type="ECO:0000259" key="3">
    <source>
        <dbReference type="Pfam" id="PF13946"/>
    </source>
</evidence>
<protein>
    <submittedName>
        <fullName evidence="4">DUF4214 domain-containing protein</fullName>
    </submittedName>
</protein>
<evidence type="ECO:0000256" key="2">
    <source>
        <dbReference type="ARBA" id="ARBA00022525"/>
    </source>
</evidence>
<dbReference type="InterPro" id="IPR001343">
    <property type="entry name" value="Hemolysn_Ca-bd"/>
</dbReference>
<dbReference type="EMBL" id="CP135444">
    <property type="protein sequence ID" value="WRY35301.1"/>
    <property type="molecule type" value="Genomic_DNA"/>
</dbReference>
<keyword evidence="5" id="KW-1185">Reference proteome</keyword>
<evidence type="ECO:0000313" key="5">
    <source>
        <dbReference type="Proteomes" id="UP001623290"/>
    </source>
</evidence>
<sequence length="895" mass="94083">MGYLTHLGMVTSGTSRYMTQIDDLMLSLDGSLLYQASGEGGGIVVRDAETGAKLLDLAAYPSGSGLSGSVEIALCDLNGKAALLVSGPYSSGVTGYWVANNGTLNQAFTLDYGSLDALDQLEVVTQGGQNFLVGAGRAQGGFSVWSVGADNGLTLTARADIAAGNLTALETVTIDGASYILALSGQPPSLNCYGLSETGKVTAKGDLDLNDGLAVSDPVALAQVTLGDQVFVLVGAQGSGSVSVAALGADGRLTITDQVNDDLTTRFGQLTVLEAINHNGRAYVVAGGGDDGISLMTLLPDGRLVHLETLADTTGMALEAPSALELAVVDGELRLYAAGRGEAESGVAALSLYRVEVDPGLTLLAEDAGSALTGGGADDVLMGGDGKDTLKGGAGNDILTDGAGTDRLWGGAGADIFVFTKDGATDRIEDFEVGVDRIDLSQIGRFYTVDALTIKSITGGAQITIGGETLTVMSSDGRSLSAADFDISDLRDIWHVDVSSLTVGPQHLVGTAQDDWIEGDSGADTLTGGRGADTLLGGEGNDLLLGEIEEGKFDTASAQVVRLFQATLDRAPNAEGHLDWTAQILSGEKTLTEVAQGFVDSAEFQNTYGELNDTQFVTQLYQNVLGRAPDAAGLKSWTTYLAQDGTTRADVVVGFSESTEFSRAMQSEVLDMSRAGYQSDWVDDVFRLYQATLGRAPDLGGITAWTTALSQGTPFEDVVSGFVNSTEFQQSYGQLDNEAFVTLLYENVLGRAPGSAGLADWCARMEDQGWSRADVVEGFSQSGEFTRQMADPLKNWMVDQGEWNQLEGGAGDNILFGGMMADRFVFSADTPGTHLVVDYQPWDCLSFEGFGYQSIEDIRAQFSQEGDDAIFIDQDVEVVLRNTLISEIDYDSCQF</sequence>
<dbReference type="InterPro" id="IPR025282">
    <property type="entry name" value="DUF4214"/>
</dbReference>
<dbReference type="RefSeq" id="WP_406721694.1">
    <property type="nucleotide sequence ID" value="NZ_CP135444.1"/>
</dbReference>
<organism evidence="4 5">
    <name type="scientific">Thioclava litoralis</name>
    <dbReference type="NCBI Taxonomy" id="3076557"/>
    <lineage>
        <taxon>Bacteria</taxon>
        <taxon>Pseudomonadati</taxon>
        <taxon>Pseudomonadota</taxon>
        <taxon>Alphaproteobacteria</taxon>
        <taxon>Rhodobacterales</taxon>
        <taxon>Paracoccaceae</taxon>
        <taxon>Thioclava</taxon>
    </lineage>
</organism>
<reference evidence="4 5" key="1">
    <citation type="submission" date="2023-09" db="EMBL/GenBank/DDBJ databases">
        <title>Thioclava shenzhenensis sp. nov., a multidrug resistant bacteria-antagonizing species isolated from coastal seawater.</title>
        <authorList>
            <person name="Long M."/>
        </authorList>
    </citation>
    <scope>NUCLEOTIDE SEQUENCE [LARGE SCALE GENOMIC DNA]</scope>
    <source>
        <strain evidence="4 5">FTW29</strain>
        <plasmid evidence="4 5">unnamed1</plasmid>
    </source>
</reference>
<dbReference type="InterPro" id="IPR038255">
    <property type="entry name" value="PBS_linker_sf"/>
</dbReference>
<evidence type="ECO:0000313" key="4">
    <source>
        <dbReference type="EMBL" id="WRY35301.1"/>
    </source>
</evidence>
<gene>
    <name evidence="4" type="ORF">RPE78_15800</name>
</gene>
<keyword evidence="2" id="KW-0964">Secreted</keyword>
<evidence type="ECO:0000256" key="1">
    <source>
        <dbReference type="ARBA" id="ARBA00004613"/>
    </source>
</evidence>